<protein>
    <recommendedName>
        <fullName evidence="1">F-box domain-containing protein</fullName>
    </recommendedName>
</protein>
<dbReference type="PROSITE" id="PS50181">
    <property type="entry name" value="FBOX"/>
    <property type="match status" value="1"/>
</dbReference>
<dbReference type="VEuPathDB" id="FungiDB:HMPREF1544_04715"/>
<gene>
    <name evidence="2" type="ORF">HMPREF1544_04715</name>
</gene>
<dbReference type="InterPro" id="IPR001810">
    <property type="entry name" value="F-box_dom"/>
</dbReference>
<dbReference type="OMA" id="FERITIG"/>
<reference evidence="3" key="1">
    <citation type="submission" date="2013-05" db="EMBL/GenBank/DDBJ databases">
        <title>The Genome sequence of Mucor circinelloides f. circinelloides 1006PhL.</title>
        <authorList>
            <consortium name="The Broad Institute Genomics Platform"/>
            <person name="Cuomo C."/>
            <person name="Earl A."/>
            <person name="Findley K."/>
            <person name="Lee S.C."/>
            <person name="Walker B."/>
            <person name="Young S."/>
            <person name="Zeng Q."/>
            <person name="Gargeya S."/>
            <person name="Fitzgerald M."/>
            <person name="Haas B."/>
            <person name="Abouelleil A."/>
            <person name="Allen A.W."/>
            <person name="Alvarado L."/>
            <person name="Arachchi H.M."/>
            <person name="Berlin A.M."/>
            <person name="Chapman S.B."/>
            <person name="Gainer-Dewar J."/>
            <person name="Goldberg J."/>
            <person name="Griggs A."/>
            <person name="Gujja S."/>
            <person name="Hansen M."/>
            <person name="Howarth C."/>
            <person name="Imamovic A."/>
            <person name="Ireland A."/>
            <person name="Larimer J."/>
            <person name="McCowan C."/>
            <person name="Murphy C."/>
            <person name="Pearson M."/>
            <person name="Poon T.W."/>
            <person name="Priest M."/>
            <person name="Roberts A."/>
            <person name="Saif S."/>
            <person name="Shea T."/>
            <person name="Sisk P."/>
            <person name="Sykes S."/>
            <person name="Wortman J."/>
            <person name="Nusbaum C."/>
            <person name="Birren B."/>
        </authorList>
    </citation>
    <scope>NUCLEOTIDE SEQUENCE [LARGE SCALE GENOMIC DNA]</scope>
    <source>
        <strain evidence="3">1006PhL</strain>
    </source>
</reference>
<dbReference type="EMBL" id="KE123950">
    <property type="protein sequence ID" value="EPB88480.1"/>
    <property type="molecule type" value="Genomic_DNA"/>
</dbReference>
<evidence type="ECO:0000313" key="2">
    <source>
        <dbReference type="EMBL" id="EPB88480.1"/>
    </source>
</evidence>
<dbReference type="AlphaFoldDB" id="S2K8A8"/>
<organism evidence="2 3">
    <name type="scientific">Mucor circinelloides f. circinelloides (strain 1006PhL)</name>
    <name type="common">Mucormycosis agent</name>
    <name type="synonym">Calyptromyces circinelloides</name>
    <dbReference type="NCBI Taxonomy" id="1220926"/>
    <lineage>
        <taxon>Eukaryota</taxon>
        <taxon>Fungi</taxon>
        <taxon>Fungi incertae sedis</taxon>
        <taxon>Mucoromycota</taxon>
        <taxon>Mucoromycotina</taxon>
        <taxon>Mucoromycetes</taxon>
        <taxon>Mucorales</taxon>
        <taxon>Mucorineae</taxon>
        <taxon>Mucoraceae</taxon>
        <taxon>Mucor</taxon>
    </lineage>
</organism>
<feature type="domain" description="F-box" evidence="1">
    <location>
        <begin position="4"/>
        <end position="51"/>
    </location>
</feature>
<dbReference type="Proteomes" id="UP000014254">
    <property type="component" value="Unassembled WGS sequence"/>
</dbReference>
<accession>S2K8A8</accession>
<dbReference type="InParanoid" id="S2K8A8"/>
<evidence type="ECO:0000313" key="3">
    <source>
        <dbReference type="Proteomes" id="UP000014254"/>
    </source>
</evidence>
<dbReference type="OrthoDB" id="6105302at2759"/>
<keyword evidence="3" id="KW-1185">Reference proteome</keyword>
<evidence type="ECO:0000259" key="1">
    <source>
        <dbReference type="PROSITE" id="PS50181"/>
    </source>
</evidence>
<sequence>MCAKASFATLPTEIMKQIIQSMEEDKNALLELQLTCQRSSQIARKVFYKTVDIIDGGDRTPLLVRTLQSNTSIAHLVEEILFNDGSFYHDDISLTTIIPLCPHLKIVAHGYECTTNYYTELLRLYRDGHLQEIERIGDPRPNFYGINIFSLDYNDLVVEMKKSITSLYATEFTNYSLIKNLKDFTHVRDIEVQSYSGISLIQVNKLLYGEYPRLKTIFVSNAVIPTDQQQAALDNLYSNISVMPQVEYLSIDFQVFSMLDLQLIMHMFPNLKKLDLNQVSAYALISKAFIADGKYLKAVICKFFSYLSHMDTFYAGRIQLSTDMLFASISNVAKTFRVCTSVSIELSWTHTVELHELTIKSKKHMSVAIEIILGRYQWTETFYNRLFSILAKEVDPLKVNILCSSGLNQQKRLLGGYIDSLIQFRHLNSLSMDSLPIGMLPMEVTKRIMKFNQLSISCCDLHPDFLLQMSQRIVFINKLEMDGNKKVNTITGSDEEFMLLHMPFTTFKAIDIWNYGHGRVNYIVKICLSSCITVFYVDKEGKNTKLTSDNYAQFKARFLEFIINCADLSFLKINGEVFEL</sequence>
<name>S2K8A8_MUCC1</name>
<proteinExistence type="predicted"/>